<dbReference type="Proteomes" id="UP000230423">
    <property type="component" value="Unassembled WGS sequence"/>
</dbReference>
<evidence type="ECO:0000313" key="2">
    <source>
        <dbReference type="EMBL" id="PIO69738.1"/>
    </source>
</evidence>
<evidence type="ECO:0000256" key="1">
    <source>
        <dbReference type="SAM" id="Phobius"/>
    </source>
</evidence>
<reference evidence="2 3" key="1">
    <citation type="submission" date="2015-09" db="EMBL/GenBank/DDBJ databases">
        <title>Draft genome of the parasitic nematode Teladorsagia circumcincta isolate WARC Sus (inbred).</title>
        <authorList>
            <person name="Mitreva M."/>
        </authorList>
    </citation>
    <scope>NUCLEOTIDE SEQUENCE [LARGE SCALE GENOMIC DNA]</scope>
    <source>
        <strain evidence="2 3">S</strain>
    </source>
</reference>
<evidence type="ECO:0000313" key="3">
    <source>
        <dbReference type="Proteomes" id="UP000230423"/>
    </source>
</evidence>
<evidence type="ECO:0008006" key="4">
    <source>
        <dbReference type="Google" id="ProtNLM"/>
    </source>
</evidence>
<sequence>MVWTRAKEAAGTPDKKSYDLRSTWQATIKVTAMLLANTGSVVMFLTILAYFYLHRDEDSGSWSQSLF</sequence>
<keyword evidence="3" id="KW-1185">Reference proteome</keyword>
<dbReference type="AlphaFoldDB" id="A0A2G9UHL3"/>
<dbReference type="EMBL" id="KZ346537">
    <property type="protein sequence ID" value="PIO69738.1"/>
    <property type="molecule type" value="Genomic_DNA"/>
</dbReference>
<name>A0A2G9UHL3_TELCI</name>
<accession>A0A2G9UHL3</accession>
<dbReference type="OrthoDB" id="14246at2759"/>
<keyword evidence="1" id="KW-1133">Transmembrane helix</keyword>
<protein>
    <recommendedName>
        <fullName evidence="4">Anoctamin</fullName>
    </recommendedName>
</protein>
<keyword evidence="1" id="KW-0812">Transmembrane</keyword>
<proteinExistence type="predicted"/>
<feature type="transmembrane region" description="Helical" evidence="1">
    <location>
        <begin position="30"/>
        <end position="53"/>
    </location>
</feature>
<gene>
    <name evidence="2" type="ORF">TELCIR_08426</name>
</gene>
<organism evidence="2 3">
    <name type="scientific">Teladorsagia circumcincta</name>
    <name type="common">Brown stomach worm</name>
    <name type="synonym">Ostertagia circumcincta</name>
    <dbReference type="NCBI Taxonomy" id="45464"/>
    <lineage>
        <taxon>Eukaryota</taxon>
        <taxon>Metazoa</taxon>
        <taxon>Ecdysozoa</taxon>
        <taxon>Nematoda</taxon>
        <taxon>Chromadorea</taxon>
        <taxon>Rhabditida</taxon>
        <taxon>Rhabditina</taxon>
        <taxon>Rhabditomorpha</taxon>
        <taxon>Strongyloidea</taxon>
        <taxon>Trichostrongylidae</taxon>
        <taxon>Teladorsagia</taxon>
    </lineage>
</organism>
<keyword evidence="1" id="KW-0472">Membrane</keyword>